<dbReference type="PANTHER" id="PTHR43355:SF2">
    <property type="entry name" value="FLAVIN REDUCTASE (NADPH)"/>
    <property type="match status" value="1"/>
</dbReference>
<dbReference type="InterPro" id="IPR051606">
    <property type="entry name" value="Polyketide_Oxido-like"/>
</dbReference>
<dbReference type="Gene3D" id="3.40.50.720">
    <property type="entry name" value="NAD(P)-binding Rossmann-like Domain"/>
    <property type="match status" value="1"/>
</dbReference>
<name>A0A939K7X1_9BACT</name>
<comment type="caution">
    <text evidence="2">The sequence shown here is derived from an EMBL/GenBank/DDBJ whole genome shotgun (WGS) entry which is preliminary data.</text>
</comment>
<protein>
    <submittedName>
        <fullName evidence="2">NAD(P)H-binding protein</fullName>
    </submittedName>
</protein>
<dbReference type="PANTHER" id="PTHR43355">
    <property type="entry name" value="FLAVIN REDUCTASE (NADPH)"/>
    <property type="match status" value="1"/>
</dbReference>
<dbReference type="InterPro" id="IPR036291">
    <property type="entry name" value="NAD(P)-bd_dom_sf"/>
</dbReference>
<dbReference type="SUPFAM" id="SSF51735">
    <property type="entry name" value="NAD(P)-binding Rossmann-fold domains"/>
    <property type="match status" value="1"/>
</dbReference>
<dbReference type="GO" id="GO:0016646">
    <property type="term" value="F:oxidoreductase activity, acting on the CH-NH group of donors, NAD or NADP as acceptor"/>
    <property type="evidence" value="ECO:0007669"/>
    <property type="project" value="TreeGrafter"/>
</dbReference>
<reference evidence="2" key="1">
    <citation type="submission" date="2021-03" db="EMBL/GenBank/DDBJ databases">
        <title>Fibrella sp. HMF5335 genome sequencing and assembly.</title>
        <authorList>
            <person name="Kang H."/>
            <person name="Kim H."/>
            <person name="Bae S."/>
            <person name="Joh K."/>
        </authorList>
    </citation>
    <scope>NUCLEOTIDE SEQUENCE</scope>
    <source>
        <strain evidence="2">HMF5335</strain>
    </source>
</reference>
<gene>
    <name evidence="2" type="ORF">J2I47_21275</name>
</gene>
<feature type="domain" description="NAD(P)-binding" evidence="1">
    <location>
        <begin position="13"/>
        <end position="201"/>
    </location>
</feature>
<dbReference type="Pfam" id="PF13460">
    <property type="entry name" value="NAD_binding_10"/>
    <property type="match status" value="1"/>
</dbReference>
<evidence type="ECO:0000313" key="3">
    <source>
        <dbReference type="Proteomes" id="UP000664034"/>
    </source>
</evidence>
<dbReference type="EMBL" id="JAFMYV010000012">
    <property type="protein sequence ID" value="MBO0939100.1"/>
    <property type="molecule type" value="Genomic_DNA"/>
</dbReference>
<sequence>MSISIKPTVAVLGGAGKAGRPLIEEALRQGYTVRALLRHPSQFELSHNRLTIITGDARDPLAIRHVVKGSAALVSTLGNPRGENTPILSQVTEQLLPALKAEGISRYITLTSLYATEGEQADEKTRLSAAFMQQHFPAFMADRVREYQLLQNSDLDWTYVRIPYLVQSPVVGTVQTQLGYMPGSQLAVADLATFLLKQLDSEAFIRKSPFVANT</sequence>
<dbReference type="RefSeq" id="WP_207366634.1">
    <property type="nucleotide sequence ID" value="NZ_JAFMYV010000012.1"/>
</dbReference>
<evidence type="ECO:0000259" key="1">
    <source>
        <dbReference type="Pfam" id="PF13460"/>
    </source>
</evidence>
<evidence type="ECO:0000313" key="2">
    <source>
        <dbReference type="EMBL" id="MBO0939100.1"/>
    </source>
</evidence>
<accession>A0A939K7X1</accession>
<dbReference type="AlphaFoldDB" id="A0A939K7X1"/>
<proteinExistence type="predicted"/>
<dbReference type="InterPro" id="IPR016040">
    <property type="entry name" value="NAD(P)-bd_dom"/>
</dbReference>
<keyword evidence="3" id="KW-1185">Reference proteome</keyword>
<dbReference type="Proteomes" id="UP000664034">
    <property type="component" value="Unassembled WGS sequence"/>
</dbReference>
<organism evidence="2 3">
    <name type="scientific">Fibrella rubiginis</name>
    <dbReference type="NCBI Taxonomy" id="2817060"/>
    <lineage>
        <taxon>Bacteria</taxon>
        <taxon>Pseudomonadati</taxon>
        <taxon>Bacteroidota</taxon>
        <taxon>Cytophagia</taxon>
        <taxon>Cytophagales</taxon>
        <taxon>Spirosomataceae</taxon>
        <taxon>Fibrella</taxon>
    </lineage>
</organism>